<organism evidence="1">
    <name type="scientific">Lentimicrobium saccharophilum</name>
    <dbReference type="NCBI Taxonomy" id="1678841"/>
    <lineage>
        <taxon>Bacteria</taxon>
        <taxon>Pseudomonadati</taxon>
        <taxon>Bacteroidota</taxon>
        <taxon>Bacteroidia</taxon>
        <taxon>Bacteroidales</taxon>
        <taxon>Lentimicrobiaceae</taxon>
        <taxon>Lentimicrobium</taxon>
    </lineage>
</organism>
<name>A0A0S7BWE5_9BACT</name>
<accession>A0A0S7BWE5</accession>
<protein>
    <submittedName>
        <fullName evidence="1">Uncharacterized protein</fullName>
    </submittedName>
</protein>
<keyword evidence="2" id="KW-1185">Reference proteome</keyword>
<dbReference type="AlphaFoldDB" id="A0A0S7BWE5"/>
<sequence length="42" mass="5043">MVLMLFERSIGIIVRERMRMDHYHSVDDMPVPVVKIDRKVET</sequence>
<reference evidence="1" key="1">
    <citation type="journal article" date="2015" name="Genome Announc.">
        <title>Draft Genome Sequence of Bacteroidales Strain TBC1, a Novel Isolate from a Methanogenic Wastewater Treatment System.</title>
        <authorList>
            <person name="Tourlousse D.M."/>
            <person name="Matsuura N."/>
            <person name="Sun L."/>
            <person name="Toyonaga M."/>
            <person name="Kuroda K."/>
            <person name="Ohashi A."/>
            <person name="Cruz R."/>
            <person name="Yamaguchi T."/>
            <person name="Sekiguchi Y."/>
        </authorList>
    </citation>
    <scope>NUCLEOTIDE SEQUENCE [LARGE SCALE GENOMIC DNA]</scope>
    <source>
        <strain evidence="1">TBC1</strain>
    </source>
</reference>
<proteinExistence type="predicted"/>
<dbReference type="Proteomes" id="UP000053091">
    <property type="component" value="Unassembled WGS sequence"/>
</dbReference>
<dbReference type="EMBL" id="DF968182">
    <property type="protein sequence ID" value="GAP42711.1"/>
    <property type="molecule type" value="Genomic_DNA"/>
</dbReference>
<evidence type="ECO:0000313" key="1">
    <source>
        <dbReference type="EMBL" id="GAP42711.1"/>
    </source>
</evidence>
<gene>
    <name evidence="1" type="ORF">TBC1_11850</name>
</gene>
<evidence type="ECO:0000313" key="2">
    <source>
        <dbReference type="Proteomes" id="UP000053091"/>
    </source>
</evidence>
<dbReference type="STRING" id="1678841.TBC1_11850"/>